<keyword evidence="9" id="KW-0677">Repeat</keyword>
<keyword evidence="6" id="KW-0028">Amino-acid biosynthesis</keyword>
<evidence type="ECO:0000313" key="19">
    <source>
        <dbReference type="Proteomes" id="UP000318693"/>
    </source>
</evidence>
<keyword evidence="19" id="KW-1185">Reference proteome</keyword>
<evidence type="ECO:0000256" key="11">
    <source>
        <dbReference type="ARBA" id="ARBA00023167"/>
    </source>
</evidence>
<protein>
    <recommendedName>
        <fullName evidence="4">5-methyltetrahydropteroyltriglutamate--homocysteine S-methyltransferase</fullName>
        <ecNumber evidence="4">2.1.1.14</ecNumber>
    </recommendedName>
</protein>
<feature type="binding site" evidence="12">
    <location>
        <begin position="566"/>
        <end position="567"/>
    </location>
    <ligand>
        <name>5-methyltetrahydropteroyltri-L-glutamate</name>
        <dbReference type="ChEBI" id="CHEBI:58207"/>
    </ligand>
</feature>
<feature type="binding site" evidence="12">
    <location>
        <position position="535"/>
    </location>
    <ligand>
        <name>L-methionine</name>
        <dbReference type="ChEBI" id="CHEBI:57844"/>
    </ligand>
</feature>
<feature type="compositionally biased region" description="Low complexity" evidence="15">
    <location>
        <begin position="1"/>
        <end position="10"/>
    </location>
</feature>
<comment type="pathway">
    <text evidence="2">Amino-acid biosynthesis; L-methionine biosynthesis via de novo pathway; L-methionine from L-homocysteine (MetE route): step 1/1.</text>
</comment>
<feature type="binding site" evidence="13">
    <location>
        <position position="716"/>
    </location>
    <ligand>
        <name>Zn(2+)</name>
        <dbReference type="ChEBI" id="CHEBI:29105"/>
        <label>1</label>
        <note>catalytic</note>
    </ligand>
</feature>
<dbReference type="GO" id="GO:0008270">
    <property type="term" value="F:zinc ion binding"/>
    <property type="evidence" value="ECO:0007669"/>
    <property type="project" value="InterPro"/>
</dbReference>
<evidence type="ECO:0000256" key="5">
    <source>
        <dbReference type="ARBA" id="ARBA00022603"/>
    </source>
</evidence>
<dbReference type="Gene3D" id="3.20.20.210">
    <property type="match status" value="2"/>
</dbReference>
<dbReference type="UniPathway" id="UPA00051">
    <property type="reaction ID" value="UER00082"/>
</dbReference>
<dbReference type="RefSeq" id="WP_143418478.1">
    <property type="nucleotide sequence ID" value="NZ_VJXR01000027.1"/>
</dbReference>
<dbReference type="PANTHER" id="PTHR30519">
    <property type="entry name" value="5-METHYLTETRAHYDROPTEROYLTRIGLUTAMATE--HOMOCYSTEINE METHYLTRANSFERASE"/>
    <property type="match status" value="1"/>
</dbReference>
<feature type="binding site" evidence="12">
    <location>
        <position position="650"/>
    </location>
    <ligand>
        <name>L-methionine</name>
        <dbReference type="ChEBI" id="CHEBI:57844"/>
    </ligand>
</feature>
<evidence type="ECO:0000256" key="12">
    <source>
        <dbReference type="PIRSR" id="PIRSR000382-1"/>
    </source>
</evidence>
<comment type="function">
    <text evidence="1">Catalyzes the transfer of a methyl group from 5-methyltetrahydrofolate to homocysteine resulting in methionine formation.</text>
</comment>
<gene>
    <name evidence="18" type="primary">metE</name>
    <name evidence="18" type="ORF">FJ693_10420</name>
</gene>
<dbReference type="NCBIfam" id="NF003556">
    <property type="entry name" value="PRK05222.1"/>
    <property type="match status" value="1"/>
</dbReference>
<feature type="active site" description="Proton donor" evidence="14">
    <location>
        <position position="745"/>
    </location>
</feature>
<evidence type="ECO:0000259" key="16">
    <source>
        <dbReference type="Pfam" id="PF01717"/>
    </source>
</evidence>
<dbReference type="GO" id="GO:0032259">
    <property type="term" value="P:methylation"/>
    <property type="evidence" value="ECO:0007669"/>
    <property type="project" value="UniProtKB-KW"/>
</dbReference>
<feature type="domain" description="Cobalamin-independent methionine synthase MetE C-terminal/archaeal" evidence="16">
    <location>
        <begin position="477"/>
        <end position="799"/>
    </location>
</feature>
<proteinExistence type="inferred from homology"/>
<dbReference type="InterPro" id="IPR038071">
    <property type="entry name" value="UROD/MetE-like_sf"/>
</dbReference>
<comment type="similarity">
    <text evidence="3">Belongs to the vitamin-B12 independent methionine synthase family.</text>
</comment>
<dbReference type="InterPro" id="IPR002629">
    <property type="entry name" value="Met_Synth_C/arc"/>
</dbReference>
<dbReference type="Pfam" id="PF01717">
    <property type="entry name" value="Meth_synt_2"/>
    <property type="match status" value="1"/>
</dbReference>
<comment type="caution">
    <text evidence="18">The sequence shown here is derived from an EMBL/GenBank/DDBJ whole genome shotgun (WGS) entry which is preliminary data.</text>
</comment>
<keyword evidence="10 13" id="KW-0862">Zinc</keyword>
<evidence type="ECO:0000256" key="2">
    <source>
        <dbReference type="ARBA" id="ARBA00004681"/>
    </source>
</evidence>
<feature type="binding site" evidence="13">
    <location>
        <position position="777"/>
    </location>
    <ligand>
        <name>Zn(2+)</name>
        <dbReference type="ChEBI" id="CHEBI:29105"/>
        <label>1</label>
        <note>catalytic</note>
    </ligand>
</feature>
<dbReference type="InterPro" id="IPR006276">
    <property type="entry name" value="Cobalamin-indep_Met_synthase"/>
</dbReference>
<evidence type="ECO:0000256" key="14">
    <source>
        <dbReference type="PIRSR" id="PIRSR000382-3"/>
    </source>
</evidence>
<feature type="binding site" evidence="13">
    <location>
        <position position="694"/>
    </location>
    <ligand>
        <name>Zn(2+)</name>
        <dbReference type="ChEBI" id="CHEBI:29105"/>
        <label>1</label>
        <note>catalytic</note>
    </ligand>
</feature>
<dbReference type="GO" id="GO:0003871">
    <property type="term" value="F:5-methyltetrahydropteroyltriglutamate-homocysteine S-methyltransferase activity"/>
    <property type="evidence" value="ECO:0007669"/>
    <property type="project" value="UniProtKB-EC"/>
</dbReference>
<keyword evidence="5 18" id="KW-0489">Methyltransferase</keyword>
<feature type="domain" description="Cobalamin-independent methionine synthase MetE N-terminal" evidence="17">
    <location>
        <begin position="37"/>
        <end position="358"/>
    </location>
</feature>
<dbReference type="PIRSF" id="PIRSF000382">
    <property type="entry name" value="MeTrfase_B12_ind"/>
    <property type="match status" value="1"/>
</dbReference>
<evidence type="ECO:0000313" key="18">
    <source>
        <dbReference type="EMBL" id="TRW45204.1"/>
    </source>
</evidence>
<evidence type="ECO:0000256" key="10">
    <source>
        <dbReference type="ARBA" id="ARBA00022833"/>
    </source>
</evidence>
<dbReference type="CDD" id="cd03311">
    <property type="entry name" value="CIMS_C_terminal_like"/>
    <property type="match status" value="1"/>
</dbReference>
<evidence type="ECO:0000256" key="7">
    <source>
        <dbReference type="ARBA" id="ARBA00022679"/>
    </source>
</evidence>
<feature type="binding site" evidence="12">
    <location>
        <begin position="482"/>
        <end position="484"/>
    </location>
    <ligand>
        <name>L-methionine</name>
        <dbReference type="ChEBI" id="CHEBI:57844"/>
    </ligand>
</feature>
<name>A0A552WR56_9MICO</name>
<sequence>MAASPPRAAGPGPGPSTGPGPGPSPGPDRTVPWFPDATILGYPRIGPNRELKKALERYWAGGELDDLEAALESLRRATRARLAALGLPDDDAAIPSDFSAYDHVLDAAVTLGAIPPRFADVVGDDGRVGAEGYFALARGDGERPPLEMTKWLDTNYHYLVPEIGPETPLRFADDRVVREFLEAAADGATTRPALVGPVTFLLLSKPAADAPAGFHPLDRLDDAVAAYADLLHALGLAGAPWVQLDEPGLVSDTWDVPRDRVLAATTRAYGALAGDLTRPERPAIFLATGYGALGDALPVLAASAVEAVGLDLVSRALPPTPELAALAGKVVVAGVVDGRNVWRTDLETAVRTLRQVQDGLGPGARVAVTTSTSLLHVPHDVDREKRLGKRLRRWLAFADQKVGEVLTLAQALVDGPESVGAELAEDAAARTDRRGYPGVRVAAVRDAVAALTEADLTRAPYPERQAAQAARFDLPLLPTTTIGSFPQTRAIRRARTALRRGELDQDGYEAVMREEIEQVVRLQERLGLDVLVHGEPERNDMVQYFAELLDGFATTEHGWVQSYGSRCTRPPVLWGDVGRPAPMTVRWVGHAASLTDKPVKGMITGPVTTLAWSFVRDDQPLADTATQLALALRQEVADLQTAGIGIIQVDEPALRELVPLRRADKEAYLAWSVPAFKLATAVAAPDTQIHTHLCYSEFAVVLDAIDHLDADVTSIEAARSGMEILPAIHDRGFERAIGPGVYDIHSPRVPSVEAITDQLAAAVAAIPARQLWVNPDCGLKTRRYEEVVPALTNLVAAARAVRGSRATSR</sequence>
<evidence type="ECO:0000256" key="13">
    <source>
        <dbReference type="PIRSR" id="PIRSR000382-2"/>
    </source>
</evidence>
<dbReference type="AlphaFoldDB" id="A0A552WR56"/>
<feature type="binding site" evidence="12">
    <location>
        <position position="650"/>
    </location>
    <ligand>
        <name>L-homocysteine</name>
        <dbReference type="ChEBI" id="CHEBI:58199"/>
    </ligand>
</feature>
<evidence type="ECO:0000256" key="6">
    <source>
        <dbReference type="ARBA" id="ARBA00022605"/>
    </source>
</evidence>
<dbReference type="SUPFAM" id="SSF51726">
    <property type="entry name" value="UROD/MetE-like"/>
    <property type="match status" value="2"/>
</dbReference>
<dbReference type="EC" id="2.1.1.14" evidence="4"/>
<keyword evidence="7 18" id="KW-0808">Transferase</keyword>
<evidence type="ECO:0000256" key="15">
    <source>
        <dbReference type="SAM" id="MobiDB-lite"/>
    </source>
</evidence>
<dbReference type="InterPro" id="IPR013215">
    <property type="entry name" value="Cbl-indep_Met_Synth_N"/>
</dbReference>
<dbReference type="Pfam" id="PF08267">
    <property type="entry name" value="Meth_synt_1"/>
    <property type="match status" value="1"/>
</dbReference>
<feature type="binding site" evidence="12">
    <location>
        <position position="612"/>
    </location>
    <ligand>
        <name>5-methyltetrahydropteroyltri-L-glutamate</name>
        <dbReference type="ChEBI" id="CHEBI:58207"/>
    </ligand>
</feature>
<dbReference type="Proteomes" id="UP000318693">
    <property type="component" value="Unassembled WGS sequence"/>
</dbReference>
<comment type="cofactor">
    <cofactor evidence="13">
        <name>Zn(2+)</name>
        <dbReference type="ChEBI" id="CHEBI:29105"/>
    </cofactor>
    <text evidence="13">Binds 2 Zn(2+) ions per subunit.</text>
</comment>
<dbReference type="EMBL" id="VJXR01000027">
    <property type="protein sequence ID" value="TRW45204.1"/>
    <property type="molecule type" value="Genomic_DNA"/>
</dbReference>
<feature type="region of interest" description="Disordered" evidence="15">
    <location>
        <begin position="1"/>
        <end position="32"/>
    </location>
</feature>
<feature type="binding site" evidence="12">
    <location>
        <position position="52"/>
    </location>
    <ligand>
        <name>5-methyltetrahydropteroyltri-L-glutamate</name>
        <dbReference type="ChEBI" id="CHEBI:58207"/>
    </ligand>
</feature>
<evidence type="ECO:0000256" key="8">
    <source>
        <dbReference type="ARBA" id="ARBA00022723"/>
    </source>
</evidence>
<keyword evidence="11" id="KW-0486">Methionine biosynthesis</keyword>
<feature type="binding site" evidence="13">
    <location>
        <position position="692"/>
    </location>
    <ligand>
        <name>Zn(2+)</name>
        <dbReference type="ChEBI" id="CHEBI:29105"/>
        <label>1</label>
        <note>catalytic</note>
    </ligand>
</feature>
<evidence type="ECO:0000259" key="17">
    <source>
        <dbReference type="Pfam" id="PF08267"/>
    </source>
</evidence>
<evidence type="ECO:0000256" key="3">
    <source>
        <dbReference type="ARBA" id="ARBA00009553"/>
    </source>
</evidence>
<keyword evidence="8 13" id="KW-0479">Metal-binding</keyword>
<evidence type="ECO:0000256" key="9">
    <source>
        <dbReference type="ARBA" id="ARBA00022737"/>
    </source>
</evidence>
<feature type="binding site" evidence="12">
    <location>
        <begin position="482"/>
        <end position="484"/>
    </location>
    <ligand>
        <name>L-homocysteine</name>
        <dbReference type="ChEBI" id="CHEBI:58199"/>
    </ligand>
</feature>
<organism evidence="18 19">
    <name type="scientific">Georgenia yuyongxinii</name>
    <dbReference type="NCBI Taxonomy" id="2589797"/>
    <lineage>
        <taxon>Bacteria</taxon>
        <taxon>Bacillati</taxon>
        <taxon>Actinomycetota</taxon>
        <taxon>Actinomycetes</taxon>
        <taxon>Micrococcales</taxon>
        <taxon>Bogoriellaceae</taxon>
        <taxon>Georgenia</taxon>
    </lineage>
</organism>
<feature type="binding site" evidence="12">
    <location>
        <position position="155"/>
    </location>
    <ligand>
        <name>5-methyltetrahydropteroyltri-L-glutamate</name>
        <dbReference type="ChEBI" id="CHEBI:58207"/>
    </ligand>
</feature>
<dbReference type="GO" id="GO:0009086">
    <property type="term" value="P:methionine biosynthetic process"/>
    <property type="evidence" value="ECO:0007669"/>
    <property type="project" value="UniProtKB-KW"/>
</dbReference>
<feature type="compositionally biased region" description="Pro residues" evidence="15">
    <location>
        <begin position="12"/>
        <end position="26"/>
    </location>
</feature>
<accession>A0A552WR56</accession>
<evidence type="ECO:0000256" key="4">
    <source>
        <dbReference type="ARBA" id="ARBA00012034"/>
    </source>
</evidence>
<evidence type="ECO:0000256" key="1">
    <source>
        <dbReference type="ARBA" id="ARBA00002777"/>
    </source>
</evidence>
<reference evidence="18 19" key="1">
    <citation type="submission" date="2019-07" db="EMBL/GenBank/DDBJ databases">
        <title>Georgenia wutianyii sp. nov. and Georgenia *** sp. nov. isolated from plateau pika (Ochotona curzoniae) in the Qinghai-Tibet plateau of China.</title>
        <authorList>
            <person name="Tian Z."/>
        </authorList>
    </citation>
    <scope>NUCLEOTIDE SEQUENCE [LARGE SCALE GENOMIC DNA]</scope>
    <source>
        <strain evidence="18 19">Z446</strain>
    </source>
</reference>